<feature type="transmembrane region" description="Helical" evidence="9">
    <location>
        <begin position="62"/>
        <end position="83"/>
    </location>
</feature>
<keyword evidence="13" id="KW-1185">Reference proteome</keyword>
<keyword evidence="3 9" id="KW-0812">Transmembrane</keyword>
<evidence type="ECO:0000256" key="8">
    <source>
        <dbReference type="ARBA" id="ARBA00024713"/>
    </source>
</evidence>
<evidence type="ECO:0000313" key="10">
    <source>
        <dbReference type="EMBL" id="RWS15487.1"/>
    </source>
</evidence>
<reference evidence="10 13" key="1">
    <citation type="journal article" date="2018" name="Gigascience">
        <title>Genomes of trombidid mites reveal novel predicted allergens and laterally-transferred genes associated with secondary metabolism.</title>
        <authorList>
            <person name="Dong X."/>
            <person name="Chaisiri K."/>
            <person name="Xia D."/>
            <person name="Armstrong S.D."/>
            <person name="Fang Y."/>
            <person name="Donnelly M.J."/>
            <person name="Kadowaki T."/>
            <person name="McGarry J.W."/>
            <person name="Darby A.C."/>
            <person name="Makepeace B.L."/>
        </authorList>
    </citation>
    <scope>NUCLEOTIDE SEQUENCE [LARGE SCALE GENOMIC DNA]</scope>
    <source>
        <strain evidence="10">UoL-WK</strain>
    </source>
</reference>
<keyword evidence="4 9" id="KW-0999">Mitochondrion inner membrane</keyword>
<dbReference type="GO" id="GO:0030943">
    <property type="term" value="F:mitochondrion targeting sequence binding"/>
    <property type="evidence" value="ECO:0007669"/>
    <property type="project" value="TreeGrafter"/>
</dbReference>
<keyword evidence="5 9" id="KW-1133">Transmembrane helix</keyword>
<comment type="caution">
    <text evidence="10">The sequence shown here is derived from an EMBL/GenBank/DDBJ whole genome shotgun (WGS) entry which is preliminary data.</text>
</comment>
<keyword evidence="7 9" id="KW-0472">Membrane</keyword>
<dbReference type="InterPro" id="IPR039175">
    <property type="entry name" value="TIM22"/>
</dbReference>
<dbReference type="EMBL" id="NCKU01000443">
    <property type="protein sequence ID" value="RWS15497.1"/>
    <property type="molecule type" value="Genomic_DNA"/>
</dbReference>
<evidence type="ECO:0000313" key="13">
    <source>
        <dbReference type="Proteomes" id="UP000285301"/>
    </source>
</evidence>
<comment type="function">
    <text evidence="8 9">Essential core component of the TIM22 complex, a complex that mediates the import and insertion of multi-pass transmembrane proteins into the mitochondrial inner membrane. In the TIM22 complex, it constitutes the voltage-activated and signal-gated channel. Forms a twin-pore translocase that uses the membrane potential as external driving force in 2 voltage-dependent steps.</text>
</comment>
<protein>
    <recommendedName>
        <fullName evidence="9">Mitochondrial import inner membrane translocase subunit TIM22</fullName>
    </recommendedName>
</protein>
<comment type="similarity">
    <text evidence="2 9">Belongs to the Tim17/Tim22/Tim23 family.</text>
</comment>
<evidence type="ECO:0000256" key="1">
    <source>
        <dbReference type="ARBA" id="ARBA00004448"/>
    </source>
</evidence>
<evidence type="ECO:0000313" key="11">
    <source>
        <dbReference type="EMBL" id="RWS15497.1"/>
    </source>
</evidence>
<dbReference type="Pfam" id="PF02466">
    <property type="entry name" value="Tim17"/>
    <property type="match status" value="1"/>
</dbReference>
<evidence type="ECO:0000256" key="2">
    <source>
        <dbReference type="ARBA" id="ARBA00008444"/>
    </source>
</evidence>
<organism evidence="10 13">
    <name type="scientific">Dinothrombium tinctorium</name>
    <dbReference type="NCBI Taxonomy" id="1965070"/>
    <lineage>
        <taxon>Eukaryota</taxon>
        <taxon>Metazoa</taxon>
        <taxon>Ecdysozoa</taxon>
        <taxon>Arthropoda</taxon>
        <taxon>Chelicerata</taxon>
        <taxon>Arachnida</taxon>
        <taxon>Acari</taxon>
        <taxon>Acariformes</taxon>
        <taxon>Trombidiformes</taxon>
        <taxon>Prostigmata</taxon>
        <taxon>Anystina</taxon>
        <taxon>Parasitengona</taxon>
        <taxon>Trombidioidea</taxon>
        <taxon>Trombidiidae</taxon>
        <taxon>Dinothrombium</taxon>
    </lineage>
</organism>
<dbReference type="AlphaFoldDB" id="A0A3S3PA49"/>
<name>A0A3S3PA49_9ACAR</name>
<keyword evidence="6 9" id="KW-0496">Mitochondrion</keyword>
<comment type="subcellular location">
    <subcellularLocation>
        <location evidence="1 9">Mitochondrion inner membrane</location>
        <topology evidence="1 9">Multi-pass membrane protein</topology>
    </subcellularLocation>
</comment>
<evidence type="ECO:0000313" key="12">
    <source>
        <dbReference type="EMBL" id="RWS15507.1"/>
    </source>
</evidence>
<dbReference type="EMBL" id="NCKU01000444">
    <property type="protein sequence ID" value="RWS15487.1"/>
    <property type="molecule type" value="Genomic_DNA"/>
</dbReference>
<dbReference type="Proteomes" id="UP000285301">
    <property type="component" value="Unassembled WGS sequence"/>
</dbReference>
<evidence type="ECO:0000256" key="7">
    <source>
        <dbReference type="ARBA" id="ARBA00023136"/>
    </source>
</evidence>
<reference evidence="10" key="2">
    <citation type="submission" date="2018-11" db="EMBL/GenBank/DDBJ databases">
        <title>Trombidioid mite genomics.</title>
        <authorList>
            <person name="Dong X."/>
        </authorList>
    </citation>
    <scope>NUCLEOTIDE SEQUENCE</scope>
    <source>
        <strain evidence="10">UoL-WK</strain>
    </source>
</reference>
<feature type="transmembrane region" description="Helical" evidence="9">
    <location>
        <begin position="164"/>
        <end position="183"/>
    </location>
</feature>
<dbReference type="PANTHER" id="PTHR14110:SF0">
    <property type="entry name" value="MITOCHONDRIAL IMPORT INNER MEMBRANE TRANSLOCASE SUBUNIT TIM22"/>
    <property type="match status" value="1"/>
</dbReference>
<dbReference type="GO" id="GO:0008320">
    <property type="term" value="F:protein transmembrane transporter activity"/>
    <property type="evidence" value="ECO:0007669"/>
    <property type="project" value="UniProtKB-UniRule"/>
</dbReference>
<dbReference type="GO" id="GO:0045039">
    <property type="term" value="P:protein insertion into mitochondrial inner membrane"/>
    <property type="evidence" value="ECO:0007669"/>
    <property type="project" value="UniProtKB-UniRule"/>
</dbReference>
<evidence type="ECO:0000256" key="6">
    <source>
        <dbReference type="ARBA" id="ARBA00023128"/>
    </source>
</evidence>
<sequence length="185" mass="19899">MSDERSLYSSPSQPLITFEELRENILGADRKRHDQVLIPSIFGRQEIKTIEEKRIEKMMESCAFKTVLSGVMGYGLGAAIGLFSASVGPDLSVTEPGKQTVRQVLKEMGVKMVTHAKNFAILGATFAATECTIESYRAKSDWKNGTLAGGVTGGLIGLRAGVKAGILGAAGFAAFSTIIEYYLRS</sequence>
<dbReference type="PANTHER" id="PTHR14110">
    <property type="entry name" value="MITOCHONDRIAL IMPORT INNER MEMBRANE TRANSLOCASE SUBUNIT TIM22"/>
    <property type="match status" value="1"/>
</dbReference>
<keyword evidence="9" id="KW-0653">Protein transport</keyword>
<evidence type="ECO:0000256" key="9">
    <source>
        <dbReference type="RuleBase" id="RU367038"/>
    </source>
</evidence>
<dbReference type="GO" id="GO:0042721">
    <property type="term" value="C:TIM22 mitochondrial import inner membrane insertion complex"/>
    <property type="evidence" value="ECO:0007669"/>
    <property type="project" value="UniProtKB-UniRule"/>
</dbReference>
<dbReference type="EMBL" id="NCKU01000442">
    <property type="protein sequence ID" value="RWS15507.1"/>
    <property type="molecule type" value="Genomic_DNA"/>
</dbReference>
<dbReference type="OrthoDB" id="75343at2759"/>
<evidence type="ECO:0000256" key="5">
    <source>
        <dbReference type="ARBA" id="ARBA00022989"/>
    </source>
</evidence>
<keyword evidence="9" id="KW-0813">Transport</keyword>
<accession>A0A3S3PA49</accession>
<comment type="subunit">
    <text evidence="9">Component of the TIM22 complex.</text>
</comment>
<dbReference type="STRING" id="1965070.A0A3S3PA49"/>
<evidence type="ECO:0000256" key="4">
    <source>
        <dbReference type="ARBA" id="ARBA00022792"/>
    </source>
</evidence>
<keyword evidence="9" id="KW-0811">Translocation</keyword>
<evidence type="ECO:0000256" key="3">
    <source>
        <dbReference type="ARBA" id="ARBA00022692"/>
    </source>
</evidence>
<proteinExistence type="inferred from homology"/>
<gene>
    <name evidence="10" type="ORF">B4U79_00301</name>
    <name evidence="11" type="ORF">B4U79_01885</name>
    <name evidence="12" type="ORF">B4U79_15283</name>
</gene>